<keyword evidence="1" id="KW-0472">Membrane</keyword>
<feature type="transmembrane region" description="Helical" evidence="1">
    <location>
        <begin position="54"/>
        <end position="73"/>
    </location>
</feature>
<feature type="transmembrane region" description="Helical" evidence="1">
    <location>
        <begin position="88"/>
        <end position="104"/>
    </location>
</feature>
<accession>A0A5B8VCI1</accession>
<dbReference type="Pfam" id="PF20221">
    <property type="entry name" value="DUF6580"/>
    <property type="match status" value="1"/>
</dbReference>
<feature type="transmembrane region" description="Helical" evidence="1">
    <location>
        <begin position="162"/>
        <end position="181"/>
    </location>
</feature>
<evidence type="ECO:0000313" key="3">
    <source>
        <dbReference type="Proteomes" id="UP000321533"/>
    </source>
</evidence>
<dbReference type="AlphaFoldDB" id="A0A5B8VCI1"/>
<dbReference type="Proteomes" id="UP000321533">
    <property type="component" value="Chromosome"/>
</dbReference>
<feature type="transmembrane region" description="Helical" evidence="1">
    <location>
        <begin position="111"/>
        <end position="132"/>
    </location>
</feature>
<reference evidence="2 3" key="1">
    <citation type="journal article" date="2016" name="Int. J. Syst. Evol. Microbiol.">
        <title>Panacibacter ginsenosidivorans gen. nov., sp. nov., with ginsenoside converting activity isolated from soil of a ginseng field.</title>
        <authorList>
            <person name="Siddiqi M.Z."/>
            <person name="Muhammad Shafi S."/>
            <person name="Choi K.D."/>
            <person name="Im W.T."/>
        </authorList>
    </citation>
    <scope>NUCLEOTIDE SEQUENCE [LARGE SCALE GENOMIC DNA]</scope>
    <source>
        <strain evidence="2 3">Gsoil1550</strain>
    </source>
</reference>
<dbReference type="EMBL" id="CP042435">
    <property type="protein sequence ID" value="QEC68651.1"/>
    <property type="molecule type" value="Genomic_DNA"/>
</dbReference>
<name>A0A5B8VCI1_9BACT</name>
<sequence length="191" mass="21222">MKINKKTILFLFVLIAVTTLVKVICAPDINFSGFSAGIAVALFAGFTEKDSRKIILLPLITLFISDVLIQLLYTADMFAFAGFYKGQWINYLLIIGLSFIGVLLRKGGLVGMLSATVIAPAIFFLISNYIVWATQSELMGYANNFGGLMECYRAGLPFYRNSVISTLIFLPSFIAFYHWLMQGKLSLQIAK</sequence>
<proteinExistence type="predicted"/>
<organism evidence="2 3">
    <name type="scientific">Panacibacter ginsenosidivorans</name>
    <dbReference type="NCBI Taxonomy" id="1813871"/>
    <lineage>
        <taxon>Bacteria</taxon>
        <taxon>Pseudomonadati</taxon>
        <taxon>Bacteroidota</taxon>
        <taxon>Chitinophagia</taxon>
        <taxon>Chitinophagales</taxon>
        <taxon>Chitinophagaceae</taxon>
        <taxon>Panacibacter</taxon>
    </lineage>
</organism>
<keyword evidence="3" id="KW-1185">Reference proteome</keyword>
<evidence type="ECO:0000313" key="2">
    <source>
        <dbReference type="EMBL" id="QEC68651.1"/>
    </source>
</evidence>
<keyword evidence="1" id="KW-1133">Transmembrane helix</keyword>
<dbReference type="OrthoDB" id="9806699at2"/>
<evidence type="ECO:0008006" key="4">
    <source>
        <dbReference type="Google" id="ProtNLM"/>
    </source>
</evidence>
<dbReference type="KEGG" id="pgin:FRZ67_15540"/>
<gene>
    <name evidence="2" type="ORF">FRZ67_15540</name>
</gene>
<dbReference type="InterPro" id="IPR046487">
    <property type="entry name" value="DUF6580"/>
</dbReference>
<keyword evidence="1" id="KW-0812">Transmembrane</keyword>
<evidence type="ECO:0000256" key="1">
    <source>
        <dbReference type="SAM" id="Phobius"/>
    </source>
</evidence>
<feature type="transmembrane region" description="Helical" evidence="1">
    <location>
        <begin position="31"/>
        <end position="47"/>
    </location>
</feature>
<protein>
    <recommendedName>
        <fullName evidence="4">Rod shape-determining protein MreD</fullName>
    </recommendedName>
</protein>
<dbReference type="RefSeq" id="WP_147190890.1">
    <property type="nucleotide sequence ID" value="NZ_CP042435.1"/>
</dbReference>